<dbReference type="AlphaFoldDB" id="A0AAJ3HV26"/>
<protein>
    <submittedName>
        <fullName evidence="6">Glycosyltransferase</fullName>
        <ecNumber evidence="6">2.4.1.-</ecNumber>
    </submittedName>
</protein>
<name>A0AAJ3HV26_PROHU</name>
<evidence type="ECO:0000259" key="5">
    <source>
        <dbReference type="Pfam" id="PF00535"/>
    </source>
</evidence>
<comment type="similarity">
    <text evidence="1">Belongs to the glycosyltransferase 2 family.</text>
</comment>
<dbReference type="InterPro" id="IPR050834">
    <property type="entry name" value="Glycosyltransf_2"/>
</dbReference>
<dbReference type="PANTHER" id="PTHR43685">
    <property type="entry name" value="GLYCOSYLTRANSFERASE"/>
    <property type="match status" value="1"/>
</dbReference>
<keyword evidence="4" id="KW-0812">Transmembrane</keyword>
<reference evidence="6 7" key="1">
    <citation type="submission" date="2016-04" db="EMBL/GenBank/DDBJ databases">
        <title>ATOL: Assembling a taxonomically balanced genome-scale reconstruction of the evolutionary history of the Enterobacteriaceae.</title>
        <authorList>
            <person name="Plunkett G.III."/>
            <person name="Neeno-Eckwall E.C."/>
            <person name="Glasner J.D."/>
            <person name="Perna N.T."/>
        </authorList>
    </citation>
    <scope>NUCLEOTIDE SEQUENCE [LARGE SCALE GENOMIC DNA]</scope>
    <source>
        <strain evidence="6 7">ATCC 700826</strain>
    </source>
</reference>
<organism evidence="6 7">
    <name type="scientific">Proteus hauseri ATCC 700826</name>
    <dbReference type="NCBI Taxonomy" id="1354271"/>
    <lineage>
        <taxon>Bacteria</taxon>
        <taxon>Pseudomonadati</taxon>
        <taxon>Pseudomonadota</taxon>
        <taxon>Gammaproteobacteria</taxon>
        <taxon>Enterobacterales</taxon>
        <taxon>Morganellaceae</taxon>
        <taxon>Proteus</taxon>
    </lineage>
</organism>
<evidence type="ECO:0000256" key="1">
    <source>
        <dbReference type="ARBA" id="ARBA00006739"/>
    </source>
</evidence>
<keyword evidence="4" id="KW-1133">Transmembrane helix</keyword>
<evidence type="ECO:0000256" key="3">
    <source>
        <dbReference type="ARBA" id="ARBA00022679"/>
    </source>
</evidence>
<dbReference type="EMBL" id="LXEV01000007">
    <property type="protein sequence ID" value="OAT50313.1"/>
    <property type="molecule type" value="Genomic_DNA"/>
</dbReference>
<evidence type="ECO:0000256" key="2">
    <source>
        <dbReference type="ARBA" id="ARBA00022676"/>
    </source>
</evidence>
<accession>A0AAJ3HV26</accession>
<dbReference type="RefSeq" id="WP_064718447.1">
    <property type="nucleotide sequence ID" value="NZ_LXEV01000007.1"/>
</dbReference>
<dbReference type="SUPFAM" id="SSF53448">
    <property type="entry name" value="Nucleotide-diphospho-sugar transferases"/>
    <property type="match status" value="1"/>
</dbReference>
<evidence type="ECO:0000256" key="4">
    <source>
        <dbReference type="SAM" id="Phobius"/>
    </source>
</evidence>
<dbReference type="InterPro" id="IPR001173">
    <property type="entry name" value="Glyco_trans_2-like"/>
</dbReference>
<keyword evidence="7" id="KW-1185">Reference proteome</keyword>
<dbReference type="GO" id="GO:0016757">
    <property type="term" value="F:glycosyltransferase activity"/>
    <property type="evidence" value="ECO:0007669"/>
    <property type="project" value="UniProtKB-KW"/>
</dbReference>
<dbReference type="Pfam" id="PF00535">
    <property type="entry name" value="Glycos_transf_2"/>
    <property type="match status" value="1"/>
</dbReference>
<dbReference type="EC" id="2.4.1.-" evidence="6"/>
<feature type="domain" description="Glycosyltransferase 2-like" evidence="5">
    <location>
        <begin position="13"/>
        <end position="176"/>
    </location>
</feature>
<evidence type="ECO:0000313" key="7">
    <source>
        <dbReference type="Proteomes" id="UP000078250"/>
    </source>
</evidence>
<proteinExistence type="inferred from homology"/>
<evidence type="ECO:0000313" key="6">
    <source>
        <dbReference type="EMBL" id="OAT50313.1"/>
    </source>
</evidence>
<comment type="caution">
    <text evidence="6">The sequence shown here is derived from an EMBL/GenBank/DDBJ whole genome shotgun (WGS) entry which is preliminary data.</text>
</comment>
<dbReference type="PANTHER" id="PTHR43685:SF5">
    <property type="entry name" value="GLYCOSYLTRANSFERASE EPSE-RELATED"/>
    <property type="match status" value="1"/>
</dbReference>
<feature type="transmembrane region" description="Helical" evidence="4">
    <location>
        <begin position="255"/>
        <end position="276"/>
    </location>
</feature>
<dbReference type="Proteomes" id="UP000078250">
    <property type="component" value="Unassembled WGS sequence"/>
</dbReference>
<keyword evidence="4" id="KW-0472">Membrane</keyword>
<keyword evidence="3 6" id="KW-0808">Transferase</keyword>
<gene>
    <name evidence="6" type="ORF">M997_0398</name>
</gene>
<dbReference type="InterPro" id="IPR029044">
    <property type="entry name" value="Nucleotide-diphossugar_trans"/>
</dbReference>
<sequence length="280" mass="33432">MISHLSKRKVAFIMSIYKNDQISFLKESLDSILIQTYNNWVLRIKIDGPVEPSVIELIEKYKNDNPSYDIKFFYRNENKGLAKSLNELIDYIIEYDNDVKYIARMDADDINYSDRLEKQVSFLERNKTVDVIGGSCQEFGTNFSIIKNMEIEHSKLVNDIFKKCPFVHPSVIFRKSIFLNGFRYPMDTVLSEDLAFWFLLIESGHKFSNIETPLIYYRTSDDMLKRRKGLKKAFNEIKIKIFYMKKLKMINMRNIIFISSYFLIRISPTFFVRYLYRYLR</sequence>
<dbReference type="Gene3D" id="3.90.550.10">
    <property type="entry name" value="Spore Coat Polysaccharide Biosynthesis Protein SpsA, Chain A"/>
    <property type="match status" value="1"/>
</dbReference>
<keyword evidence="2 6" id="KW-0328">Glycosyltransferase</keyword>